<dbReference type="GO" id="GO:0005783">
    <property type="term" value="C:endoplasmic reticulum"/>
    <property type="evidence" value="ECO:0007669"/>
    <property type="project" value="TreeGrafter"/>
</dbReference>
<feature type="non-terminal residue" evidence="2">
    <location>
        <position position="323"/>
    </location>
</feature>
<name>A3LTH6_PICST</name>
<sequence length="323" mass="35588">SPSPPPPYEKPIANGASNGNDTELVSAAEALTQLNQSASPTSGTQSIASPIDDASSETQHPFVTKVSQVTKHPIVTNAVKFYESSKRQYATFNYAAEIVEKAAFPVVKNLEEGLNNRHQARQKKLSPVTSKRRRLSNASGVDSKVTPETTKRIQFCLHILRLATDNITSKVNFLQQKMLEREKVAQEEHEKQQQELEQQAQEESAVPTTEVVEQANTEIVSTVKKIIHLLSNFRPSSLSAESLSPTPSHSEDSELKQSIRDIILTLPNTLQQNSVASSPNANNAQQVNDRVFLFAKESLDMIAKLTTVFNEQLAKAESWVGGE</sequence>
<dbReference type="GO" id="GO:0008654">
    <property type="term" value="P:phospholipid biosynthetic process"/>
    <property type="evidence" value="ECO:0007669"/>
    <property type="project" value="TreeGrafter"/>
</dbReference>
<feature type="compositionally biased region" description="Basic residues" evidence="1">
    <location>
        <begin position="118"/>
        <end position="135"/>
    </location>
</feature>
<keyword evidence="3" id="KW-1185">Reference proteome</keyword>
<feature type="compositionally biased region" description="Basic and acidic residues" evidence="1">
    <location>
        <begin position="184"/>
        <end position="194"/>
    </location>
</feature>
<dbReference type="eggNOG" id="ENOG502RG16">
    <property type="taxonomic scope" value="Eukaryota"/>
</dbReference>
<dbReference type="Proteomes" id="UP000002258">
    <property type="component" value="Chromosome 4"/>
</dbReference>
<dbReference type="GO" id="GO:0006357">
    <property type="term" value="P:regulation of transcription by RNA polymerase II"/>
    <property type="evidence" value="ECO:0007669"/>
    <property type="project" value="TreeGrafter"/>
</dbReference>
<organism evidence="2 3">
    <name type="scientific">Scheffersomyces stipitis (strain ATCC 58785 / CBS 6054 / NBRC 10063 / NRRL Y-11545)</name>
    <name type="common">Yeast</name>
    <name type="synonym">Pichia stipitis</name>
    <dbReference type="NCBI Taxonomy" id="322104"/>
    <lineage>
        <taxon>Eukaryota</taxon>
        <taxon>Fungi</taxon>
        <taxon>Dikarya</taxon>
        <taxon>Ascomycota</taxon>
        <taxon>Saccharomycotina</taxon>
        <taxon>Pichiomycetes</taxon>
        <taxon>Debaryomycetaceae</taxon>
        <taxon>Scheffersomyces</taxon>
    </lineage>
</organism>
<dbReference type="GO" id="GO:0003714">
    <property type="term" value="F:transcription corepressor activity"/>
    <property type="evidence" value="ECO:0007669"/>
    <property type="project" value="InterPro"/>
</dbReference>
<protein>
    <submittedName>
        <fullName evidence="2">Uncharacterized protein</fullName>
    </submittedName>
</protein>
<feature type="region of interest" description="Disordered" evidence="1">
    <location>
        <begin position="184"/>
        <end position="209"/>
    </location>
</feature>
<dbReference type="GeneID" id="4838893"/>
<feature type="non-terminal residue" evidence="2">
    <location>
        <position position="1"/>
    </location>
</feature>
<dbReference type="PANTHER" id="PTHR38406:SF1">
    <property type="entry name" value="TRANSCRIPTIONAL REPRESSOR OPI1"/>
    <property type="match status" value="1"/>
</dbReference>
<proteinExistence type="predicted"/>
<dbReference type="FunCoup" id="A3LTH6">
    <property type="interactions" value="289"/>
</dbReference>
<feature type="region of interest" description="Disordered" evidence="1">
    <location>
        <begin position="116"/>
        <end position="143"/>
    </location>
</feature>
<evidence type="ECO:0000256" key="1">
    <source>
        <dbReference type="SAM" id="MobiDB-lite"/>
    </source>
</evidence>
<dbReference type="GO" id="GO:0030968">
    <property type="term" value="P:endoplasmic reticulum unfolded protein response"/>
    <property type="evidence" value="ECO:0007669"/>
    <property type="project" value="TreeGrafter"/>
</dbReference>
<feature type="compositionally biased region" description="Polar residues" evidence="1">
    <location>
        <begin position="34"/>
        <end position="48"/>
    </location>
</feature>
<dbReference type="STRING" id="322104.A3LTH6"/>
<dbReference type="OMA" id="QANDRIF"/>
<dbReference type="GO" id="GO:0005634">
    <property type="term" value="C:nucleus"/>
    <property type="evidence" value="ECO:0007669"/>
    <property type="project" value="TreeGrafter"/>
</dbReference>
<dbReference type="AlphaFoldDB" id="A3LTH6"/>
<evidence type="ECO:0000313" key="3">
    <source>
        <dbReference type="Proteomes" id="UP000002258"/>
    </source>
</evidence>
<feature type="region of interest" description="Disordered" evidence="1">
    <location>
        <begin position="1"/>
        <end position="22"/>
    </location>
</feature>
<dbReference type="PANTHER" id="PTHR38406">
    <property type="entry name" value="TRANSCRIPTIONAL REPRESSOR OPI1"/>
    <property type="match status" value="1"/>
</dbReference>
<dbReference type="HOGENOM" id="CLU_033352_0_0_1"/>
<dbReference type="OrthoDB" id="2441642at2759"/>
<feature type="region of interest" description="Disordered" evidence="1">
    <location>
        <begin position="34"/>
        <end position="58"/>
    </location>
</feature>
<dbReference type="Pfam" id="PF08618">
    <property type="entry name" value="Opi1"/>
    <property type="match status" value="1"/>
</dbReference>
<evidence type="ECO:0000313" key="2">
    <source>
        <dbReference type="EMBL" id="ABN66409.1"/>
    </source>
</evidence>
<dbReference type="InterPro" id="IPR013927">
    <property type="entry name" value="TF_Opi1_Ccg-8"/>
</dbReference>
<reference evidence="2 3" key="1">
    <citation type="journal article" date="2007" name="Nat. Biotechnol.">
        <title>Genome sequence of the lignocellulose-bioconverting and xylose-fermenting yeast Pichia stipitis.</title>
        <authorList>
            <person name="Jeffries T.W."/>
            <person name="Grigoriev I.V."/>
            <person name="Grimwood J."/>
            <person name="Laplaza J.M."/>
            <person name="Aerts A."/>
            <person name="Salamov A."/>
            <person name="Schmutz J."/>
            <person name="Lindquist E."/>
            <person name="Dehal P."/>
            <person name="Shapiro H."/>
            <person name="Jin Y.S."/>
            <person name="Passoth V."/>
            <person name="Richardson P.M."/>
        </authorList>
    </citation>
    <scope>NUCLEOTIDE SEQUENCE [LARGE SCALE GENOMIC DNA]</scope>
    <source>
        <strain evidence="3">ATCC 58785 / CBS 6054 / NBRC 10063 / NRRL Y-11545</strain>
    </source>
</reference>
<dbReference type="RefSeq" id="XP_001384438.1">
    <property type="nucleotide sequence ID" value="XM_001384401.1"/>
</dbReference>
<accession>A3LTH6</accession>
<dbReference type="InParanoid" id="A3LTH6"/>
<dbReference type="EMBL" id="CP000498">
    <property type="protein sequence ID" value="ABN66409.1"/>
    <property type="molecule type" value="Genomic_DNA"/>
</dbReference>
<gene>
    <name evidence="2" type="ORF">PICST_11568</name>
</gene>
<dbReference type="KEGG" id="pic:PICST_11568"/>